<sequence>MLKFLLILALIIGSVEPFKISVMGLIKFAHLEDLAHDGQNMFKFALETFERLKHNITNIDKCGVCRVSIRFAKDDVIQRGAGATGMVMCAIRSYCHQFAAALDILQMDITNAGKICDYGAKEGRALITLLQEEGKGALDKYVNEDTICYEMDICDKPLDPTYIKNVTFQNLVLQKAQEYEEKEKSLGWRSDQTALLSVMLLLFMLHFS</sequence>
<proteinExistence type="predicted"/>
<gene>
    <name evidence="2" type="ORF">BXYJ_LOCUS843</name>
</gene>
<evidence type="ECO:0000313" key="3">
    <source>
        <dbReference type="EMBL" id="CAG9082171.1"/>
    </source>
</evidence>
<dbReference type="WBParaSite" id="BXY_0485200.1">
    <property type="protein sequence ID" value="BXY_0485200.1"/>
    <property type="gene ID" value="BXY_0485200"/>
</dbReference>
<feature type="signal peptide" evidence="1">
    <location>
        <begin position="1"/>
        <end position="17"/>
    </location>
</feature>
<dbReference type="EMBL" id="CAJFDI010000001">
    <property type="protein sequence ID" value="CAD5208607.1"/>
    <property type="molecule type" value="Genomic_DNA"/>
</dbReference>
<reference evidence="6" key="1">
    <citation type="submission" date="2016-11" db="UniProtKB">
        <authorList>
            <consortium name="WormBaseParasite"/>
        </authorList>
    </citation>
    <scope>IDENTIFICATION</scope>
</reference>
<evidence type="ECO:0000313" key="2">
    <source>
        <dbReference type="EMBL" id="CAD5208607.1"/>
    </source>
</evidence>
<evidence type="ECO:0000313" key="6">
    <source>
        <dbReference type="WBParaSite" id="BXY_0485200.1"/>
    </source>
</evidence>
<accession>A0A1I7RVU0</accession>
<dbReference type="Proteomes" id="UP000582659">
    <property type="component" value="Unassembled WGS sequence"/>
</dbReference>
<dbReference type="EMBL" id="CAJFCV020000001">
    <property type="protein sequence ID" value="CAG9082171.1"/>
    <property type="molecule type" value="Genomic_DNA"/>
</dbReference>
<dbReference type="Proteomes" id="UP000095284">
    <property type="component" value="Unplaced"/>
</dbReference>
<dbReference type="Proteomes" id="UP000659654">
    <property type="component" value="Unassembled WGS sequence"/>
</dbReference>
<organism evidence="4 6">
    <name type="scientific">Bursaphelenchus xylophilus</name>
    <name type="common">Pinewood nematode worm</name>
    <name type="synonym">Aphelenchoides xylophilus</name>
    <dbReference type="NCBI Taxonomy" id="6326"/>
    <lineage>
        <taxon>Eukaryota</taxon>
        <taxon>Metazoa</taxon>
        <taxon>Ecdysozoa</taxon>
        <taxon>Nematoda</taxon>
        <taxon>Chromadorea</taxon>
        <taxon>Rhabditida</taxon>
        <taxon>Tylenchina</taxon>
        <taxon>Tylenchomorpha</taxon>
        <taxon>Aphelenchoidea</taxon>
        <taxon>Aphelenchoididae</taxon>
        <taxon>Bursaphelenchus</taxon>
    </lineage>
</organism>
<evidence type="ECO:0000313" key="5">
    <source>
        <dbReference type="Proteomes" id="UP000659654"/>
    </source>
</evidence>
<keyword evidence="1" id="KW-0732">Signal</keyword>
<name>A0A1I7RVU0_BURXY</name>
<feature type="chain" id="PRO_5035399600" evidence="1">
    <location>
        <begin position="18"/>
        <end position="208"/>
    </location>
</feature>
<reference evidence="3" key="2">
    <citation type="submission" date="2020-08" db="EMBL/GenBank/DDBJ databases">
        <authorList>
            <person name="Kikuchi T."/>
        </authorList>
    </citation>
    <scope>NUCLEOTIDE SEQUENCE</scope>
    <source>
        <strain evidence="2">Ka4C1</strain>
    </source>
</reference>
<keyword evidence="5" id="KW-1185">Reference proteome</keyword>
<evidence type="ECO:0000313" key="4">
    <source>
        <dbReference type="Proteomes" id="UP000095284"/>
    </source>
</evidence>
<dbReference type="AlphaFoldDB" id="A0A1I7RVU0"/>
<protein>
    <submittedName>
        <fullName evidence="2">(pine wood nematode) hypothetical protein</fullName>
    </submittedName>
</protein>
<evidence type="ECO:0000256" key="1">
    <source>
        <dbReference type="SAM" id="SignalP"/>
    </source>
</evidence>